<evidence type="ECO:0000313" key="2">
    <source>
        <dbReference type="EMBL" id="SKA88214.1"/>
    </source>
</evidence>
<evidence type="ECO:0000259" key="1">
    <source>
        <dbReference type="Pfam" id="PF18480"/>
    </source>
</evidence>
<gene>
    <name evidence="2" type="ORF">SAMN02745130_02906</name>
</gene>
<dbReference type="EMBL" id="FUYB01000017">
    <property type="protein sequence ID" value="SKA88214.1"/>
    <property type="molecule type" value="Genomic_DNA"/>
</dbReference>
<dbReference type="Pfam" id="PF18480">
    <property type="entry name" value="DUF5615"/>
    <property type="match status" value="1"/>
</dbReference>
<reference evidence="2 3" key="1">
    <citation type="submission" date="2017-02" db="EMBL/GenBank/DDBJ databases">
        <authorList>
            <person name="Peterson S.W."/>
        </authorList>
    </citation>
    <scope>NUCLEOTIDE SEQUENCE [LARGE SCALE GENOMIC DNA]</scope>
    <source>
        <strain evidence="2 3">ATCC 49788</strain>
    </source>
</reference>
<sequence length="110" mass="12492">MKLFLDENLSRRIIPAILGAYPESTQVALLGMDARSDEQLWAFARDNGYILVTQDSDFNDLSALYGYPPKVIWLKCGNQSKQRITEILLSIQADVKIFVEHPDLACLEVY</sequence>
<dbReference type="RefSeq" id="WP_078923363.1">
    <property type="nucleotide sequence ID" value="NZ_FUYB01000017.1"/>
</dbReference>
<feature type="domain" description="DUF5615" evidence="1">
    <location>
        <begin position="1"/>
        <end position="108"/>
    </location>
</feature>
<dbReference type="Proteomes" id="UP000190460">
    <property type="component" value="Unassembled WGS sequence"/>
</dbReference>
<proteinExistence type="predicted"/>
<organism evidence="2 3">
    <name type="scientific">Thiothrix eikelboomii</name>
    <dbReference type="NCBI Taxonomy" id="92487"/>
    <lineage>
        <taxon>Bacteria</taxon>
        <taxon>Pseudomonadati</taxon>
        <taxon>Pseudomonadota</taxon>
        <taxon>Gammaproteobacteria</taxon>
        <taxon>Thiotrichales</taxon>
        <taxon>Thiotrichaceae</taxon>
        <taxon>Thiothrix</taxon>
    </lineage>
</organism>
<dbReference type="AlphaFoldDB" id="A0A1T4XF51"/>
<dbReference type="InterPro" id="IPR041049">
    <property type="entry name" value="DUF5615"/>
</dbReference>
<evidence type="ECO:0000313" key="3">
    <source>
        <dbReference type="Proteomes" id="UP000190460"/>
    </source>
</evidence>
<dbReference type="OrthoDB" id="334367at2"/>
<dbReference type="STRING" id="92487.SAMN02745130_02906"/>
<name>A0A1T4XF51_9GAMM</name>
<keyword evidence="3" id="KW-1185">Reference proteome</keyword>
<accession>A0A1T4XF51</accession>
<protein>
    <submittedName>
        <fullName evidence="2">Predicted nuclease, contains PIN domain, potential toxin-antitoxin system component</fullName>
    </submittedName>
</protein>